<evidence type="ECO:0000313" key="2">
    <source>
        <dbReference type="Proteomes" id="UP000192328"/>
    </source>
</evidence>
<comment type="caution">
    <text evidence="1">The sequence shown here is derived from an EMBL/GenBank/DDBJ whole genome shotgun (WGS) entry which is preliminary data.</text>
</comment>
<organism evidence="1 2">
    <name type="scientific">Aristaeella lactis</name>
    <dbReference type="NCBI Taxonomy" id="3046383"/>
    <lineage>
        <taxon>Bacteria</taxon>
        <taxon>Bacillati</taxon>
        <taxon>Bacillota</taxon>
        <taxon>Clostridia</taxon>
        <taxon>Eubacteriales</taxon>
        <taxon>Aristaeellaceae</taxon>
        <taxon>Aristaeella</taxon>
    </lineage>
</organism>
<evidence type="ECO:0000313" key="1">
    <source>
        <dbReference type="EMBL" id="SMC67723.1"/>
    </source>
</evidence>
<name>A0AC61PMC2_9FIRM</name>
<dbReference type="EMBL" id="FWXZ01000003">
    <property type="protein sequence ID" value="SMC67723.1"/>
    <property type="molecule type" value="Genomic_DNA"/>
</dbReference>
<protein>
    <submittedName>
        <fullName evidence="1">Uncharacterized protein</fullName>
    </submittedName>
</protein>
<keyword evidence="2" id="KW-1185">Reference proteome</keyword>
<accession>A0AC61PMC2</accession>
<gene>
    <name evidence="1" type="ORF">SAMN06297397_1963</name>
</gene>
<dbReference type="Proteomes" id="UP000192328">
    <property type="component" value="Unassembled WGS sequence"/>
</dbReference>
<proteinExistence type="predicted"/>
<reference evidence="1" key="1">
    <citation type="submission" date="2017-04" db="EMBL/GenBank/DDBJ databases">
        <authorList>
            <person name="Varghese N."/>
            <person name="Submissions S."/>
        </authorList>
    </citation>
    <scope>NUCLEOTIDE SEQUENCE</scope>
    <source>
        <strain evidence="1">WTE2008</strain>
    </source>
</reference>
<sequence length="307" mass="34260">MRFRKKSILFITAAIMLLTVSAWADGQVRPLPIDLTGGAPYTAEYSPDLLVYEDPSIRVERSLRTHSDLINREYYTVDIVIKDPSQIRTASADPTTFITERRLSASTIAQRVNAVFAMNGDYCGDFHGNESFKYVLRQGQVFRDTVDKRLDMLLIDEAGDFHILPGGPELETMDKTQINGKRVINALQFGPAIIRDGEVMEDDYLMDDAHSPQFADADGRCDRLCLMQLGPLHYMAVATRDGATMAQFKQLILSIAPDCPNAYILDGGGSTQLVFLGKKVNNVNVETNQNIRKLSDIVYFASACFEN</sequence>